<dbReference type="SUPFAM" id="SSF81301">
    <property type="entry name" value="Nucleotidyltransferase"/>
    <property type="match status" value="1"/>
</dbReference>
<dbReference type="Gene3D" id="3.30.460.10">
    <property type="entry name" value="Beta Polymerase, domain 2"/>
    <property type="match status" value="1"/>
</dbReference>
<evidence type="ECO:0000259" key="9">
    <source>
        <dbReference type="SMART" id="SM00471"/>
    </source>
</evidence>
<dbReference type="EMBL" id="JBHTEF010000001">
    <property type="protein sequence ID" value="MFC7581538.1"/>
    <property type="molecule type" value="Genomic_DNA"/>
</dbReference>
<dbReference type="InterPro" id="IPR043519">
    <property type="entry name" value="NT_sf"/>
</dbReference>
<evidence type="ECO:0000256" key="5">
    <source>
        <dbReference type="ARBA" id="ARBA00022723"/>
    </source>
</evidence>
<dbReference type="InterPro" id="IPR003607">
    <property type="entry name" value="HD/PDEase_dom"/>
</dbReference>
<dbReference type="NCBIfam" id="TIGR02692">
    <property type="entry name" value="tRNA_CCA_actino"/>
    <property type="match status" value="1"/>
</dbReference>
<organism evidence="10 11">
    <name type="scientific">Schaalia naturae</name>
    <dbReference type="NCBI Taxonomy" id="635203"/>
    <lineage>
        <taxon>Bacteria</taxon>
        <taxon>Bacillati</taxon>
        <taxon>Actinomycetota</taxon>
        <taxon>Actinomycetes</taxon>
        <taxon>Actinomycetales</taxon>
        <taxon>Actinomycetaceae</taxon>
        <taxon>Schaalia</taxon>
    </lineage>
</organism>
<evidence type="ECO:0000256" key="3">
    <source>
        <dbReference type="ARBA" id="ARBA00022694"/>
    </source>
</evidence>
<dbReference type="Proteomes" id="UP001596527">
    <property type="component" value="Unassembled WGS sequence"/>
</dbReference>
<dbReference type="InterPro" id="IPR006675">
    <property type="entry name" value="HDIG_dom"/>
</dbReference>
<dbReference type="Pfam" id="PF12627">
    <property type="entry name" value="PolyA_pol_RNAbd"/>
    <property type="match status" value="1"/>
</dbReference>
<dbReference type="InterPro" id="IPR014065">
    <property type="entry name" value="tRNA_adenylyltransferase"/>
</dbReference>
<evidence type="ECO:0000313" key="11">
    <source>
        <dbReference type="Proteomes" id="UP001596527"/>
    </source>
</evidence>
<dbReference type="PANTHER" id="PTHR46173:SF1">
    <property type="entry name" value="CCA TRNA NUCLEOTIDYLTRANSFERASE 1, MITOCHONDRIAL"/>
    <property type="match status" value="1"/>
</dbReference>
<proteinExistence type="predicted"/>
<dbReference type="CDD" id="cd05398">
    <property type="entry name" value="NT_ClassII-CCAase"/>
    <property type="match status" value="1"/>
</dbReference>
<sequence>MTTNAPHDDPAAPPSTPANPADAPTDPDREAEAGRSSQAPALPGQTEVAVLLGNAQRAFAGLPPEITRLGHLFDDAGEEIALVGGPVRDAFLGAAPHDFDLATSARPERTEELLRRWGASTWDIGRQFGTIGGHRHGLDVEITTYRADQYEKGSRKPEVTYGDTLEGDLARRDFTVNAMAMRLPQMALVDPHHGLEDLAAGRLRTPVGAEQSFDDDPLRIMRAARFASQLGINVDWDVMEAMGAMAGRLRIVSAERIRAELERLMVGAHPRRGLELMVHTGVAAVVLPEFAALVDTHDEHRRHKDVYEHTLTVLDQAIALETDAEGPVPRPDLVLRLAAIMHDVGKPATRRFEPDGTVTFHHHDVVGAKLTRKRLRALRFDARTVDAVAKLVGLHLRFHGYGEAGWSDSAVRRYVTDAGDQLERLHRLTRADCTTRNRRKAMQLAAAYDDLEQRIARLREQEQLDAIRPDLDGAQIMETLGVGPGPVIGFVHGHLMEVRMERGPIGPEAAREELLAWWAGEDVQERARALVAEQAKWQAVVDAKKARKARARQEREPDRAAGPGGPEPGGR</sequence>
<feature type="region of interest" description="Disordered" evidence="8">
    <location>
        <begin position="1"/>
        <end position="42"/>
    </location>
</feature>
<keyword evidence="3" id="KW-0819">tRNA processing</keyword>
<comment type="caution">
    <text evidence="10">The sequence shown here is derived from an EMBL/GenBank/DDBJ whole genome shotgun (WGS) entry which is preliminary data.</text>
</comment>
<feature type="compositionally biased region" description="Basic and acidic residues" evidence="8">
    <location>
        <begin position="1"/>
        <end position="10"/>
    </location>
</feature>
<feature type="domain" description="HD/PDEase" evidence="9">
    <location>
        <begin position="302"/>
        <end position="463"/>
    </location>
</feature>
<dbReference type="PANTHER" id="PTHR46173">
    <property type="entry name" value="CCA TRNA NUCLEOTIDYLTRANSFERASE 1, MITOCHONDRIAL"/>
    <property type="match status" value="1"/>
</dbReference>
<dbReference type="CDD" id="cd00077">
    <property type="entry name" value="HDc"/>
    <property type="match status" value="1"/>
</dbReference>
<keyword evidence="2 10" id="KW-0808">Transferase</keyword>
<keyword evidence="11" id="KW-1185">Reference proteome</keyword>
<feature type="compositionally biased region" description="Gly residues" evidence="8">
    <location>
        <begin position="562"/>
        <end position="571"/>
    </location>
</feature>
<dbReference type="Gene3D" id="1.10.3090.10">
    <property type="entry name" value="cca-adding enzyme, domain 2"/>
    <property type="match status" value="1"/>
</dbReference>
<comment type="cofactor">
    <cofactor evidence="1">
        <name>Mg(2+)</name>
        <dbReference type="ChEBI" id="CHEBI:18420"/>
    </cofactor>
</comment>
<dbReference type="SUPFAM" id="SSF81891">
    <property type="entry name" value="Poly A polymerase C-terminal region-like"/>
    <property type="match status" value="1"/>
</dbReference>
<dbReference type="Pfam" id="PF01743">
    <property type="entry name" value="PolyA_pol"/>
    <property type="match status" value="1"/>
</dbReference>
<reference evidence="11" key="1">
    <citation type="journal article" date="2019" name="Int. J. Syst. Evol. Microbiol.">
        <title>The Global Catalogue of Microorganisms (GCM) 10K type strain sequencing project: providing services to taxonomists for standard genome sequencing and annotation.</title>
        <authorList>
            <consortium name="The Broad Institute Genomics Platform"/>
            <consortium name="The Broad Institute Genome Sequencing Center for Infectious Disease"/>
            <person name="Wu L."/>
            <person name="Ma J."/>
        </authorList>
    </citation>
    <scope>NUCLEOTIDE SEQUENCE [LARGE SCALE GENOMIC DNA]</scope>
    <source>
        <strain evidence="11">CCUG 56698</strain>
    </source>
</reference>
<keyword evidence="6" id="KW-0547">Nucleotide-binding</keyword>
<dbReference type="InterPro" id="IPR002646">
    <property type="entry name" value="PolA_pol_head_dom"/>
</dbReference>
<keyword evidence="4 10" id="KW-0548">Nucleotidyltransferase</keyword>
<dbReference type="InterPro" id="IPR050264">
    <property type="entry name" value="Bact_CCA-adding_enz_type3_sf"/>
</dbReference>
<evidence type="ECO:0000256" key="7">
    <source>
        <dbReference type="ARBA" id="ARBA00022842"/>
    </source>
</evidence>
<dbReference type="NCBIfam" id="TIGR00277">
    <property type="entry name" value="HDIG"/>
    <property type="match status" value="1"/>
</dbReference>
<dbReference type="InterPro" id="IPR032828">
    <property type="entry name" value="PolyA_RNA-bd"/>
</dbReference>
<feature type="region of interest" description="Disordered" evidence="8">
    <location>
        <begin position="540"/>
        <end position="571"/>
    </location>
</feature>
<evidence type="ECO:0000256" key="1">
    <source>
        <dbReference type="ARBA" id="ARBA00001946"/>
    </source>
</evidence>
<dbReference type="EC" id="2.7.7.72" evidence="10"/>
<dbReference type="SMART" id="SM00471">
    <property type="entry name" value="HDc"/>
    <property type="match status" value="1"/>
</dbReference>
<keyword evidence="7" id="KW-0460">Magnesium</keyword>
<dbReference type="GO" id="GO:0004810">
    <property type="term" value="F:CCA tRNA nucleotidyltransferase activity"/>
    <property type="evidence" value="ECO:0007669"/>
    <property type="project" value="UniProtKB-EC"/>
</dbReference>
<keyword evidence="5" id="KW-0479">Metal-binding</keyword>
<dbReference type="InterPro" id="IPR006674">
    <property type="entry name" value="HD_domain"/>
</dbReference>
<name>A0ABW2SPM0_9ACTO</name>
<gene>
    <name evidence="10" type="ORF">ACFQWG_10065</name>
</gene>
<evidence type="ECO:0000256" key="6">
    <source>
        <dbReference type="ARBA" id="ARBA00022741"/>
    </source>
</evidence>
<dbReference type="RefSeq" id="WP_380974936.1">
    <property type="nucleotide sequence ID" value="NZ_JBHTEF010000001.1"/>
</dbReference>
<protein>
    <submittedName>
        <fullName evidence="10">CCA tRNA nucleotidyltransferase</fullName>
        <ecNumber evidence="10">2.7.7.72</ecNumber>
    </submittedName>
</protein>
<evidence type="ECO:0000256" key="2">
    <source>
        <dbReference type="ARBA" id="ARBA00022679"/>
    </source>
</evidence>
<evidence type="ECO:0000313" key="10">
    <source>
        <dbReference type="EMBL" id="MFC7581538.1"/>
    </source>
</evidence>
<dbReference type="Pfam" id="PF01966">
    <property type="entry name" value="HD"/>
    <property type="match status" value="1"/>
</dbReference>
<evidence type="ECO:0000256" key="4">
    <source>
        <dbReference type="ARBA" id="ARBA00022695"/>
    </source>
</evidence>
<accession>A0ABW2SPM0</accession>
<evidence type="ECO:0000256" key="8">
    <source>
        <dbReference type="SAM" id="MobiDB-lite"/>
    </source>
</evidence>